<evidence type="ECO:0000256" key="4">
    <source>
        <dbReference type="ARBA" id="ARBA00022884"/>
    </source>
</evidence>
<feature type="binding site" evidence="8">
    <location>
        <position position="65"/>
    </location>
    <ligand>
        <name>tRNA</name>
        <dbReference type="ChEBI" id="CHEBI:17843"/>
    </ligand>
</feature>
<dbReference type="SUPFAM" id="SSF53178">
    <property type="entry name" value="Peptidyl-tRNA hydrolase-like"/>
    <property type="match status" value="1"/>
</dbReference>
<evidence type="ECO:0000256" key="3">
    <source>
        <dbReference type="ARBA" id="ARBA00022801"/>
    </source>
</evidence>
<comment type="function">
    <text evidence="8">Catalyzes the release of premature peptidyl moieties from peptidyl-tRNA molecules trapped in stalled 50S ribosomal subunits, and thus maintains levels of free tRNAs and 50S ribosomes.</text>
</comment>
<comment type="subcellular location">
    <subcellularLocation>
        <location evidence="8">Cytoplasm</location>
    </subcellularLocation>
</comment>
<comment type="catalytic activity">
    <reaction evidence="6 8 9">
        <text>an N-acyl-L-alpha-aminoacyl-tRNA + H2O = an N-acyl-L-amino acid + a tRNA + H(+)</text>
        <dbReference type="Rhea" id="RHEA:54448"/>
        <dbReference type="Rhea" id="RHEA-COMP:10123"/>
        <dbReference type="Rhea" id="RHEA-COMP:13883"/>
        <dbReference type="ChEBI" id="CHEBI:15377"/>
        <dbReference type="ChEBI" id="CHEBI:15378"/>
        <dbReference type="ChEBI" id="CHEBI:59874"/>
        <dbReference type="ChEBI" id="CHEBI:78442"/>
        <dbReference type="ChEBI" id="CHEBI:138191"/>
        <dbReference type="EC" id="3.1.1.29"/>
    </reaction>
</comment>
<reference evidence="11 12" key="1">
    <citation type="journal article" date="2015" name="Genome Announc.">
        <title>Expanding the biotechnology potential of lactobacilli through comparative genomics of 213 strains and associated genera.</title>
        <authorList>
            <person name="Sun Z."/>
            <person name="Harris H.M."/>
            <person name="McCann A."/>
            <person name="Guo C."/>
            <person name="Argimon S."/>
            <person name="Zhang W."/>
            <person name="Yang X."/>
            <person name="Jeffery I.B."/>
            <person name="Cooney J.C."/>
            <person name="Kagawa T.F."/>
            <person name="Liu W."/>
            <person name="Song Y."/>
            <person name="Salvetti E."/>
            <person name="Wrobel A."/>
            <person name="Rasinkangas P."/>
            <person name="Parkhill J."/>
            <person name="Rea M.C."/>
            <person name="O'Sullivan O."/>
            <person name="Ritari J."/>
            <person name="Douillard F.P."/>
            <person name="Paul Ross R."/>
            <person name="Yang R."/>
            <person name="Briner A.E."/>
            <person name="Felis G.E."/>
            <person name="de Vos W.M."/>
            <person name="Barrangou R."/>
            <person name="Klaenhammer T.R."/>
            <person name="Caufield P.W."/>
            <person name="Cui Y."/>
            <person name="Zhang H."/>
            <person name="O'Toole P.W."/>
        </authorList>
    </citation>
    <scope>NUCLEOTIDE SEQUENCE [LARGE SCALE GENOMIC DNA]</scope>
    <source>
        <strain evidence="11 12">DSM 20410</strain>
    </source>
</reference>
<dbReference type="RefSeq" id="WP_057747111.1">
    <property type="nucleotide sequence ID" value="NZ_BJLU01000010.1"/>
</dbReference>
<feature type="binding site" evidence="8">
    <location>
        <position position="14"/>
    </location>
    <ligand>
        <name>tRNA</name>
        <dbReference type="ChEBI" id="CHEBI:17843"/>
    </ligand>
</feature>
<evidence type="ECO:0000313" key="11">
    <source>
        <dbReference type="EMBL" id="KRN45738.1"/>
    </source>
</evidence>
<evidence type="ECO:0000256" key="10">
    <source>
        <dbReference type="RuleBase" id="RU004320"/>
    </source>
</evidence>
<dbReference type="OrthoDB" id="9800507at2"/>
<dbReference type="GO" id="GO:0000049">
    <property type="term" value="F:tRNA binding"/>
    <property type="evidence" value="ECO:0007669"/>
    <property type="project" value="UniProtKB-UniRule"/>
</dbReference>
<evidence type="ECO:0000256" key="5">
    <source>
        <dbReference type="ARBA" id="ARBA00038063"/>
    </source>
</evidence>
<evidence type="ECO:0000256" key="9">
    <source>
        <dbReference type="RuleBase" id="RU000673"/>
    </source>
</evidence>
<dbReference type="InterPro" id="IPR001328">
    <property type="entry name" value="Pept_tRNA_hydro"/>
</dbReference>
<evidence type="ECO:0000313" key="12">
    <source>
        <dbReference type="Proteomes" id="UP000051992"/>
    </source>
</evidence>
<dbReference type="AlphaFoldDB" id="A0A0R2H781"/>
<comment type="caution">
    <text evidence="11">The sequence shown here is derived from an EMBL/GenBank/DDBJ whole genome shotgun (WGS) entry which is preliminary data.</text>
</comment>
<feature type="site" description="Discriminates between blocked and unblocked aminoacyl-tRNA" evidence="8">
    <location>
        <position position="9"/>
    </location>
</feature>
<proteinExistence type="inferred from homology"/>
<keyword evidence="3 8" id="KW-0378">Hydrolase</keyword>
<keyword evidence="8" id="KW-0963">Cytoplasm</keyword>
<comment type="function">
    <text evidence="8">Hydrolyzes ribosome-free peptidyl-tRNAs (with 1 or more amino acids incorporated), which drop off the ribosome during protein synthesis, or as a result of ribosome stalling.</text>
</comment>
<evidence type="ECO:0000256" key="1">
    <source>
        <dbReference type="ARBA" id="ARBA00013260"/>
    </source>
</evidence>
<dbReference type="GO" id="GO:0006515">
    <property type="term" value="P:protein quality control for misfolded or incompletely synthesized proteins"/>
    <property type="evidence" value="ECO:0007669"/>
    <property type="project" value="UniProtKB-UniRule"/>
</dbReference>
<dbReference type="EMBL" id="JQBM01000006">
    <property type="protein sequence ID" value="KRN45738.1"/>
    <property type="molecule type" value="Genomic_DNA"/>
</dbReference>
<dbReference type="EC" id="3.1.1.29" evidence="1 8"/>
<sequence>MKMIVGLGNIGREYDRTRHNVGFIVLDALADKYDLTFKQDSEHHAFVANWFFDGEKVLLVKPTTFMNDSGRAVRPLMDYYKIELEDILIVHDDMDMDLGKIRLRAKGSAGGHNGIKSIANHLNTQNFNRLKFGISHPKHTHQAVIDFVLGKFGEDEQVELAAGVGKSLDIFEDFAAGDDIQTLMNHYN</sequence>
<comment type="subunit">
    <text evidence="8">Monomer.</text>
</comment>
<keyword evidence="4 8" id="KW-0694">RNA-binding</keyword>
<dbReference type="HAMAP" id="MF_00083">
    <property type="entry name" value="Pept_tRNA_hydro_bact"/>
    <property type="match status" value="1"/>
</dbReference>
<accession>A0A0R2H781</accession>
<dbReference type="FunFam" id="3.40.50.1470:FF:000001">
    <property type="entry name" value="Peptidyl-tRNA hydrolase"/>
    <property type="match status" value="1"/>
</dbReference>
<dbReference type="GO" id="GO:0005737">
    <property type="term" value="C:cytoplasm"/>
    <property type="evidence" value="ECO:0007669"/>
    <property type="project" value="UniProtKB-SubCell"/>
</dbReference>
<dbReference type="NCBIfam" id="TIGR00447">
    <property type="entry name" value="pth"/>
    <property type="match status" value="1"/>
</dbReference>
<dbReference type="Proteomes" id="UP000051992">
    <property type="component" value="Unassembled WGS sequence"/>
</dbReference>
<evidence type="ECO:0000256" key="7">
    <source>
        <dbReference type="ARBA" id="ARBA00050038"/>
    </source>
</evidence>
<dbReference type="CDD" id="cd00462">
    <property type="entry name" value="PTH"/>
    <property type="match status" value="1"/>
</dbReference>
<evidence type="ECO:0000256" key="2">
    <source>
        <dbReference type="ARBA" id="ARBA00022555"/>
    </source>
</evidence>
<evidence type="ECO:0000256" key="8">
    <source>
        <dbReference type="HAMAP-Rule" id="MF_00083"/>
    </source>
</evidence>
<dbReference type="PROSITE" id="PS01195">
    <property type="entry name" value="PEPT_TRNA_HYDROL_1"/>
    <property type="match status" value="1"/>
</dbReference>
<comment type="similarity">
    <text evidence="5 8 10">Belongs to the PTH family.</text>
</comment>
<keyword evidence="2 8" id="KW-0820">tRNA-binding</keyword>
<dbReference type="GO" id="GO:0072344">
    <property type="term" value="P:rescue of stalled ribosome"/>
    <property type="evidence" value="ECO:0007669"/>
    <property type="project" value="UniProtKB-UniRule"/>
</dbReference>
<dbReference type="Gene3D" id="3.40.50.1470">
    <property type="entry name" value="Peptidyl-tRNA hydrolase"/>
    <property type="match status" value="1"/>
</dbReference>
<gene>
    <name evidence="8" type="primary">pth</name>
    <name evidence="11" type="ORF">IV50_GL001465</name>
</gene>
<dbReference type="InterPro" id="IPR018171">
    <property type="entry name" value="Pept_tRNA_hydro_CS"/>
</dbReference>
<name>A0A0R2H781_WEIVI</name>
<organism evidence="11 12">
    <name type="scientific">Weissella viridescens</name>
    <name type="common">Lactobacillus viridescens</name>
    <dbReference type="NCBI Taxonomy" id="1629"/>
    <lineage>
        <taxon>Bacteria</taxon>
        <taxon>Bacillati</taxon>
        <taxon>Bacillota</taxon>
        <taxon>Bacilli</taxon>
        <taxon>Lactobacillales</taxon>
        <taxon>Lactobacillaceae</taxon>
        <taxon>Weissella</taxon>
    </lineage>
</organism>
<feature type="active site" description="Proton acceptor" evidence="8">
    <location>
        <position position="19"/>
    </location>
</feature>
<dbReference type="InterPro" id="IPR036416">
    <property type="entry name" value="Pept_tRNA_hydro_sf"/>
</dbReference>
<protein>
    <recommendedName>
        <fullName evidence="7 8">Peptidyl-tRNA hydrolase</fullName>
        <shortName evidence="8">Pth</shortName>
        <ecNumber evidence="1 8">3.1.1.29</ecNumber>
    </recommendedName>
</protein>
<evidence type="ECO:0000256" key="6">
    <source>
        <dbReference type="ARBA" id="ARBA00048707"/>
    </source>
</evidence>
<dbReference type="Pfam" id="PF01195">
    <property type="entry name" value="Pept_tRNA_hydro"/>
    <property type="match status" value="1"/>
</dbReference>
<dbReference type="GO" id="GO:0004045">
    <property type="term" value="F:peptidyl-tRNA hydrolase activity"/>
    <property type="evidence" value="ECO:0007669"/>
    <property type="project" value="UniProtKB-UniRule"/>
</dbReference>
<feature type="binding site" evidence="8">
    <location>
        <position position="113"/>
    </location>
    <ligand>
        <name>tRNA</name>
        <dbReference type="ChEBI" id="CHEBI:17843"/>
    </ligand>
</feature>
<feature type="binding site" evidence="8">
    <location>
        <position position="67"/>
    </location>
    <ligand>
        <name>tRNA</name>
        <dbReference type="ChEBI" id="CHEBI:17843"/>
    </ligand>
</feature>
<dbReference type="PROSITE" id="PS01196">
    <property type="entry name" value="PEPT_TRNA_HYDROL_2"/>
    <property type="match status" value="1"/>
</dbReference>
<feature type="site" description="Stabilizes the basic form of H active site to accept a proton" evidence="8">
    <location>
        <position position="92"/>
    </location>
</feature>
<dbReference type="PANTHER" id="PTHR17224">
    <property type="entry name" value="PEPTIDYL-TRNA HYDROLASE"/>
    <property type="match status" value="1"/>
</dbReference>
<keyword evidence="12" id="KW-1185">Reference proteome</keyword>
<dbReference type="PANTHER" id="PTHR17224:SF1">
    <property type="entry name" value="PEPTIDYL-TRNA HYDROLASE"/>
    <property type="match status" value="1"/>
</dbReference>
<dbReference type="PATRIC" id="fig|1629.5.peg.1478"/>